<sequence>MKDDLGQLECDAKSIQRPGDPCHYVPVRSAHRNLACKDALELSKSCQNGKDLLHPLGNEYQEKANLFNMGELIMRDKDHRHFT</sequence>
<dbReference type="AlphaFoldDB" id="A0A4C1WC43"/>
<evidence type="ECO:0000313" key="2">
    <source>
        <dbReference type="Proteomes" id="UP000299102"/>
    </source>
</evidence>
<comment type="caution">
    <text evidence="1">The sequence shown here is derived from an EMBL/GenBank/DDBJ whole genome shotgun (WGS) entry which is preliminary data.</text>
</comment>
<proteinExistence type="predicted"/>
<dbReference type="EMBL" id="BGZK01000515">
    <property type="protein sequence ID" value="GBP48042.1"/>
    <property type="molecule type" value="Genomic_DNA"/>
</dbReference>
<evidence type="ECO:0000313" key="1">
    <source>
        <dbReference type="EMBL" id="GBP48042.1"/>
    </source>
</evidence>
<protein>
    <submittedName>
        <fullName evidence="1">Uncharacterized protein</fullName>
    </submittedName>
</protein>
<dbReference type="Proteomes" id="UP000299102">
    <property type="component" value="Unassembled WGS sequence"/>
</dbReference>
<organism evidence="1 2">
    <name type="scientific">Eumeta variegata</name>
    <name type="common">Bagworm moth</name>
    <name type="synonym">Eumeta japonica</name>
    <dbReference type="NCBI Taxonomy" id="151549"/>
    <lineage>
        <taxon>Eukaryota</taxon>
        <taxon>Metazoa</taxon>
        <taxon>Ecdysozoa</taxon>
        <taxon>Arthropoda</taxon>
        <taxon>Hexapoda</taxon>
        <taxon>Insecta</taxon>
        <taxon>Pterygota</taxon>
        <taxon>Neoptera</taxon>
        <taxon>Endopterygota</taxon>
        <taxon>Lepidoptera</taxon>
        <taxon>Glossata</taxon>
        <taxon>Ditrysia</taxon>
        <taxon>Tineoidea</taxon>
        <taxon>Psychidae</taxon>
        <taxon>Oiketicinae</taxon>
        <taxon>Eumeta</taxon>
    </lineage>
</organism>
<name>A0A4C1WC43_EUMVA</name>
<reference evidence="1 2" key="1">
    <citation type="journal article" date="2019" name="Commun. Biol.">
        <title>The bagworm genome reveals a unique fibroin gene that provides high tensile strength.</title>
        <authorList>
            <person name="Kono N."/>
            <person name="Nakamura H."/>
            <person name="Ohtoshi R."/>
            <person name="Tomita M."/>
            <person name="Numata K."/>
            <person name="Arakawa K."/>
        </authorList>
    </citation>
    <scope>NUCLEOTIDE SEQUENCE [LARGE SCALE GENOMIC DNA]</scope>
</reference>
<accession>A0A4C1WC43</accession>
<gene>
    <name evidence="1" type="ORF">EVAR_83745_1</name>
</gene>
<keyword evidence="2" id="KW-1185">Reference proteome</keyword>